<protein>
    <submittedName>
        <fullName evidence="1">Uncharacterized protein</fullName>
    </submittedName>
</protein>
<dbReference type="Proteomes" id="UP000009011">
    <property type="component" value="Chromosome"/>
</dbReference>
<dbReference type="OrthoDB" id="9907276at2"/>
<dbReference type="EMBL" id="CP003557">
    <property type="protein sequence ID" value="AFN73505.1"/>
    <property type="molecule type" value="Genomic_DNA"/>
</dbReference>
<dbReference type="HOGENOM" id="CLU_172468_0_0_10"/>
<evidence type="ECO:0000313" key="2">
    <source>
        <dbReference type="Proteomes" id="UP000009011"/>
    </source>
</evidence>
<keyword evidence="2" id="KW-1185">Reference proteome</keyword>
<dbReference type="STRING" id="1191523.MROS_0261"/>
<accession>I6Z2Z8</accession>
<dbReference type="KEGG" id="mro:MROS_0261"/>
<gene>
    <name evidence="1" type="ordered locus">MROS_0261</name>
</gene>
<dbReference type="RefSeq" id="WP_014854942.1">
    <property type="nucleotide sequence ID" value="NC_018178.1"/>
</dbReference>
<name>I6Z2Z8_MELRP</name>
<proteinExistence type="predicted"/>
<reference evidence="1 2" key="1">
    <citation type="journal article" date="2013" name="PLoS ONE">
        <title>Genomic analysis of Melioribacter roseus, facultatively anaerobic organotrophic bacterium representing a novel deep lineage within Bacteriodetes/Chlorobi group.</title>
        <authorList>
            <person name="Kadnikov V.V."/>
            <person name="Mardanov A.V."/>
            <person name="Podosokorskaya O.A."/>
            <person name="Gavrilov S.N."/>
            <person name="Kublanov I.V."/>
            <person name="Beletsky A.V."/>
            <person name="Bonch-Osmolovskaya E.A."/>
            <person name="Ravin N.V."/>
        </authorList>
    </citation>
    <scope>NUCLEOTIDE SEQUENCE [LARGE SCALE GENOMIC DNA]</scope>
    <source>
        <strain evidence="2">JCM 17771 / P3M-2</strain>
    </source>
</reference>
<organism evidence="1 2">
    <name type="scientific">Melioribacter roseus (strain DSM 23840 / JCM 17771 / VKM B-2668 / P3M-2)</name>
    <dbReference type="NCBI Taxonomy" id="1191523"/>
    <lineage>
        <taxon>Bacteria</taxon>
        <taxon>Pseudomonadati</taxon>
        <taxon>Ignavibacteriota</taxon>
        <taxon>Ignavibacteria</taxon>
        <taxon>Ignavibacteriales</taxon>
        <taxon>Melioribacteraceae</taxon>
        <taxon>Melioribacter</taxon>
    </lineage>
</organism>
<dbReference type="AlphaFoldDB" id="I6Z2Z8"/>
<sequence length="81" mass="9824">MSTDDRFYNEIKTFNSLLQKLESDGNPVKLTKDEKTKLVFRLKENEKHLEKQIKNAGFIKKWIYKPLYKQYKNIIETHFND</sequence>
<evidence type="ECO:0000313" key="1">
    <source>
        <dbReference type="EMBL" id="AFN73505.1"/>
    </source>
</evidence>